<evidence type="ECO:0000256" key="2">
    <source>
        <dbReference type="ARBA" id="ARBA00023015"/>
    </source>
</evidence>
<evidence type="ECO:0000256" key="4">
    <source>
        <dbReference type="ARBA" id="ARBA00023163"/>
    </source>
</evidence>
<dbReference type="InterPro" id="IPR000847">
    <property type="entry name" value="LysR_HTH_N"/>
</dbReference>
<dbReference type="GO" id="GO:0003700">
    <property type="term" value="F:DNA-binding transcription factor activity"/>
    <property type="evidence" value="ECO:0007669"/>
    <property type="project" value="InterPro"/>
</dbReference>
<dbReference type="InterPro" id="IPR005119">
    <property type="entry name" value="LysR_subst-bd"/>
</dbReference>
<keyword evidence="4" id="KW-0804">Transcription</keyword>
<dbReference type="Pfam" id="PF00126">
    <property type="entry name" value="HTH_1"/>
    <property type="match status" value="1"/>
</dbReference>
<dbReference type="SUPFAM" id="SSF53850">
    <property type="entry name" value="Periplasmic binding protein-like II"/>
    <property type="match status" value="1"/>
</dbReference>
<dbReference type="AlphaFoldDB" id="A0A258FVP3"/>
<dbReference type="Gene3D" id="3.40.190.10">
    <property type="entry name" value="Periplasmic binding protein-like II"/>
    <property type="match status" value="2"/>
</dbReference>
<dbReference type="InterPro" id="IPR050176">
    <property type="entry name" value="LTTR"/>
</dbReference>
<dbReference type="PRINTS" id="PR00039">
    <property type="entry name" value="HTHLYSR"/>
</dbReference>
<dbReference type="Pfam" id="PF03466">
    <property type="entry name" value="LysR_substrate"/>
    <property type="match status" value="1"/>
</dbReference>
<proteinExistence type="inferred from homology"/>
<dbReference type="Proteomes" id="UP000215595">
    <property type="component" value="Unassembled WGS sequence"/>
</dbReference>
<dbReference type="PROSITE" id="PS50931">
    <property type="entry name" value="HTH_LYSR"/>
    <property type="match status" value="1"/>
</dbReference>
<dbReference type="SUPFAM" id="SSF46785">
    <property type="entry name" value="Winged helix' DNA-binding domain"/>
    <property type="match status" value="1"/>
</dbReference>
<evidence type="ECO:0000259" key="5">
    <source>
        <dbReference type="PROSITE" id="PS50931"/>
    </source>
</evidence>
<dbReference type="InterPro" id="IPR036388">
    <property type="entry name" value="WH-like_DNA-bd_sf"/>
</dbReference>
<reference evidence="6 7" key="1">
    <citation type="submission" date="2017-03" db="EMBL/GenBank/DDBJ databases">
        <title>Lifting the veil on microbial sulfur biogeochemistry in mining wastewaters.</title>
        <authorList>
            <person name="Kantor R.S."/>
            <person name="Colenbrander Nelson T."/>
            <person name="Marshall S."/>
            <person name="Bennett D."/>
            <person name="Apte S."/>
            <person name="Camacho D."/>
            <person name="Thomas B.C."/>
            <person name="Warren L.A."/>
            <person name="Banfield J.F."/>
        </authorList>
    </citation>
    <scope>NUCLEOTIDE SEQUENCE [LARGE SCALE GENOMIC DNA]</scope>
    <source>
        <strain evidence="6">32-69-9</strain>
    </source>
</reference>
<evidence type="ECO:0000256" key="1">
    <source>
        <dbReference type="ARBA" id="ARBA00009437"/>
    </source>
</evidence>
<dbReference type="PANTHER" id="PTHR30579">
    <property type="entry name" value="TRANSCRIPTIONAL REGULATOR"/>
    <property type="match status" value="1"/>
</dbReference>
<organism evidence="6 7">
    <name type="scientific">Brevundimonas subvibrioides</name>
    <dbReference type="NCBI Taxonomy" id="74313"/>
    <lineage>
        <taxon>Bacteria</taxon>
        <taxon>Pseudomonadati</taxon>
        <taxon>Pseudomonadota</taxon>
        <taxon>Alphaproteobacteria</taxon>
        <taxon>Caulobacterales</taxon>
        <taxon>Caulobacteraceae</taxon>
        <taxon>Brevundimonas</taxon>
    </lineage>
</organism>
<name>A0A258FVP3_9CAUL</name>
<dbReference type="Gene3D" id="1.10.10.10">
    <property type="entry name" value="Winged helix-like DNA-binding domain superfamily/Winged helix DNA-binding domain"/>
    <property type="match status" value="1"/>
</dbReference>
<comment type="similarity">
    <text evidence="1">Belongs to the LysR transcriptional regulatory family.</text>
</comment>
<evidence type="ECO:0000313" key="6">
    <source>
        <dbReference type="EMBL" id="OYX36189.1"/>
    </source>
</evidence>
<dbReference type="InterPro" id="IPR036390">
    <property type="entry name" value="WH_DNA-bd_sf"/>
</dbReference>
<dbReference type="GO" id="GO:0003677">
    <property type="term" value="F:DNA binding"/>
    <property type="evidence" value="ECO:0007669"/>
    <property type="project" value="UniProtKB-KW"/>
</dbReference>
<sequence length="298" mass="31603">MFLITDANDVTSRLVNLELDLLRAFVTVVETGSFTRAAALLGRTQPAVSLQIRRLEDQLRSPLLDRAGKGVAVTTEGAGLLPQARRLLRLNDEIVSTLGEGDLEGEVRFGAPEDIATMHLPGILGAFARSHPRIKLSVKCDYTANLLDQMSRGQLDLALIKREPVGPELGVRVWSEPLVWVALDPSILETSPLPLIVAPAPDIYRKRALGALEAAGLAFRACFTSPSFAGQMAALRAGLGVGVLPAAMAPRDLTVLGDPLPPLSDSEIALVSTRGMGGPAGLLAQEVLRALERGPSSS</sequence>
<gene>
    <name evidence="6" type="ORF">B7Z01_00645</name>
</gene>
<feature type="domain" description="HTH lysR-type" evidence="5">
    <location>
        <begin position="17"/>
        <end position="74"/>
    </location>
</feature>
<protein>
    <submittedName>
        <fullName evidence="6">LysR family transcriptional regulator</fullName>
    </submittedName>
</protein>
<dbReference type="FunFam" id="1.10.10.10:FF:000001">
    <property type="entry name" value="LysR family transcriptional regulator"/>
    <property type="match status" value="1"/>
</dbReference>
<keyword evidence="2" id="KW-0805">Transcription regulation</keyword>
<comment type="caution">
    <text evidence="6">The sequence shown here is derived from an EMBL/GenBank/DDBJ whole genome shotgun (WGS) entry which is preliminary data.</text>
</comment>
<accession>A0A258FVP3</accession>
<dbReference type="EMBL" id="NCEB01000001">
    <property type="protein sequence ID" value="OYX36189.1"/>
    <property type="molecule type" value="Genomic_DNA"/>
</dbReference>
<evidence type="ECO:0000313" key="7">
    <source>
        <dbReference type="Proteomes" id="UP000215595"/>
    </source>
</evidence>
<evidence type="ECO:0000256" key="3">
    <source>
        <dbReference type="ARBA" id="ARBA00023125"/>
    </source>
</evidence>
<keyword evidence="3" id="KW-0238">DNA-binding</keyword>
<dbReference type="PANTHER" id="PTHR30579:SF7">
    <property type="entry name" value="HTH-TYPE TRANSCRIPTIONAL REGULATOR LRHA-RELATED"/>
    <property type="match status" value="1"/>
</dbReference>